<feature type="non-terminal residue" evidence="1">
    <location>
        <position position="1"/>
    </location>
</feature>
<dbReference type="AlphaFoldDB" id="X1PZ07"/>
<evidence type="ECO:0000313" key="1">
    <source>
        <dbReference type="EMBL" id="GAI36199.1"/>
    </source>
</evidence>
<name>X1PZ07_9ZZZZ</name>
<reference evidence="1" key="1">
    <citation type="journal article" date="2014" name="Front. Microbiol.">
        <title>High frequency of phylogenetically diverse reductive dehalogenase-homologous genes in deep subseafloor sedimentary metagenomes.</title>
        <authorList>
            <person name="Kawai M."/>
            <person name="Futagami T."/>
            <person name="Toyoda A."/>
            <person name="Takaki Y."/>
            <person name="Nishi S."/>
            <person name="Hori S."/>
            <person name="Arai W."/>
            <person name="Tsubouchi T."/>
            <person name="Morono Y."/>
            <person name="Uchiyama I."/>
            <person name="Ito T."/>
            <person name="Fujiyama A."/>
            <person name="Inagaki F."/>
            <person name="Takami H."/>
        </authorList>
    </citation>
    <scope>NUCLEOTIDE SEQUENCE</scope>
    <source>
        <strain evidence="1">Expedition CK06-06</strain>
    </source>
</reference>
<sequence>GIVRGIGTWNTDKIPALISPGEAMINAKSMANPVLRARASAINVAGGGVPFADGGMGARSVSAEVEQSFISANQIRTIVEAMPPQIVLVKDITTGIERVVRVEERANV</sequence>
<organism evidence="1">
    <name type="scientific">marine sediment metagenome</name>
    <dbReference type="NCBI Taxonomy" id="412755"/>
    <lineage>
        <taxon>unclassified sequences</taxon>
        <taxon>metagenomes</taxon>
        <taxon>ecological metagenomes</taxon>
    </lineage>
</organism>
<protein>
    <submittedName>
        <fullName evidence="1">Uncharacterized protein</fullName>
    </submittedName>
</protein>
<accession>X1PZ07</accession>
<gene>
    <name evidence="1" type="ORF">S06H3_38379</name>
</gene>
<comment type="caution">
    <text evidence="1">The sequence shown here is derived from an EMBL/GenBank/DDBJ whole genome shotgun (WGS) entry which is preliminary data.</text>
</comment>
<proteinExistence type="predicted"/>
<dbReference type="EMBL" id="BARV01023391">
    <property type="protein sequence ID" value="GAI36199.1"/>
    <property type="molecule type" value="Genomic_DNA"/>
</dbReference>